<proteinExistence type="predicted"/>
<name>A0A1J5SB02_9ZZZZ</name>
<dbReference type="EMBL" id="MLJW01000050">
    <property type="protein sequence ID" value="OIR05370.1"/>
    <property type="molecule type" value="Genomic_DNA"/>
</dbReference>
<sequence length="202" mass="23925">MEKFVYEPATRLPLFSNLYEYLLVVHPDEKVYQQVLDEKKVFFEMFKEKVAIKTKPHITVSNFLAKETMEETIIRWMQRIISTQNRFSVSLNNYSGFPPHTVYLRVQDHQPFKQLATSLKVVDQYVRGNNCPPMKLITHPHLSIARKLQQHIYEKAIIEYAPRSFHASFEVKQLILLKRKHQFDSCKQVSVFHLGADNRLFN</sequence>
<dbReference type="PANTHER" id="PTHR40037:SF1">
    <property type="entry name" value="PHOSPHOESTERASE SAOUHSC_00951-RELATED"/>
    <property type="match status" value="1"/>
</dbReference>
<accession>A0A1J5SB02</accession>
<dbReference type="AlphaFoldDB" id="A0A1J5SB02"/>
<organism evidence="1">
    <name type="scientific">mine drainage metagenome</name>
    <dbReference type="NCBI Taxonomy" id="410659"/>
    <lineage>
        <taxon>unclassified sequences</taxon>
        <taxon>metagenomes</taxon>
        <taxon>ecological metagenomes</taxon>
    </lineage>
</organism>
<evidence type="ECO:0000313" key="1">
    <source>
        <dbReference type="EMBL" id="OIR05370.1"/>
    </source>
</evidence>
<dbReference type="Pfam" id="PF13563">
    <property type="entry name" value="2_5_RNA_ligase2"/>
    <property type="match status" value="1"/>
</dbReference>
<reference evidence="1" key="1">
    <citation type="submission" date="2016-10" db="EMBL/GenBank/DDBJ databases">
        <title>Sequence of Gallionella enrichment culture.</title>
        <authorList>
            <person name="Poehlein A."/>
            <person name="Muehling M."/>
            <person name="Daniel R."/>
        </authorList>
    </citation>
    <scope>NUCLEOTIDE SEQUENCE</scope>
</reference>
<dbReference type="InterPro" id="IPR050580">
    <property type="entry name" value="2H_phosphoesterase_YjcG-like"/>
</dbReference>
<protein>
    <recommendedName>
        <fullName evidence="2">2',5' RNA ligase family</fullName>
    </recommendedName>
</protein>
<dbReference type="SUPFAM" id="SSF55144">
    <property type="entry name" value="LigT-like"/>
    <property type="match status" value="1"/>
</dbReference>
<comment type="caution">
    <text evidence="1">The sequence shown here is derived from an EMBL/GenBank/DDBJ whole genome shotgun (WGS) entry which is preliminary data.</text>
</comment>
<dbReference type="InterPro" id="IPR009097">
    <property type="entry name" value="Cyclic_Pdiesterase"/>
</dbReference>
<gene>
    <name evidence="1" type="ORF">GALL_124210</name>
</gene>
<evidence type="ECO:0008006" key="2">
    <source>
        <dbReference type="Google" id="ProtNLM"/>
    </source>
</evidence>
<dbReference type="PANTHER" id="PTHR40037">
    <property type="entry name" value="PHOSPHOESTERASE YJCG-RELATED"/>
    <property type="match status" value="1"/>
</dbReference>
<dbReference type="Gene3D" id="3.90.1140.10">
    <property type="entry name" value="Cyclic phosphodiesterase"/>
    <property type="match status" value="1"/>
</dbReference>